<protein>
    <submittedName>
        <fullName evidence="1">HBXBP30</fullName>
    </submittedName>
</protein>
<dbReference type="AlphaFoldDB" id="Q7Z576"/>
<proteinExistence type="predicted"/>
<sequence>MIDDPSKGKEALAESGGLVGAGNGVFFPSTEAFWDGGAVLASRGLELAGSSVPCCERFQDFDLAQPASLHPTCATAFSQCDVECYSMSLYFPLLFLVMGTLEPS</sequence>
<name>Q7Z576_HUMAN</name>
<reference evidence="1" key="1">
    <citation type="submission" date="2003-04" db="EMBL/GenBank/DDBJ databases">
        <title>Screening and cloning of a novel gene coding for X-30 interacting with hepatitis B virus X antigen in lymphocytes.</title>
        <authorList>
            <person name="Liang Y.D."/>
            <person name="Wang L."/>
            <person name="Cheng J."/>
        </authorList>
    </citation>
    <scope>NUCLEOTIDE SEQUENCE</scope>
</reference>
<evidence type="ECO:0000313" key="1">
    <source>
        <dbReference type="EMBL" id="AAP41076.1"/>
    </source>
</evidence>
<dbReference type="EMBL" id="AY280722">
    <property type="protein sequence ID" value="AAP41076.1"/>
    <property type="molecule type" value="Genomic_DNA"/>
</dbReference>
<organism evidence="1">
    <name type="scientific">Homo sapiens</name>
    <name type="common">Human</name>
    <dbReference type="NCBI Taxonomy" id="9606"/>
    <lineage>
        <taxon>Eukaryota</taxon>
        <taxon>Metazoa</taxon>
        <taxon>Chordata</taxon>
        <taxon>Craniata</taxon>
        <taxon>Vertebrata</taxon>
        <taxon>Euteleostomi</taxon>
        <taxon>Mammalia</taxon>
        <taxon>Eutheria</taxon>
        <taxon>Euarchontoglires</taxon>
        <taxon>Primates</taxon>
        <taxon>Haplorrhini</taxon>
        <taxon>Catarrhini</taxon>
        <taxon>Hominidae</taxon>
        <taxon>Homo</taxon>
    </lineage>
</organism>
<accession>Q7Z576</accession>
<gene>
    <name evidence="1" type="primary">HBXBP30</name>
</gene>